<dbReference type="SUPFAM" id="SSF82549">
    <property type="entry name" value="DAK1/DegV-like"/>
    <property type="match status" value="1"/>
</dbReference>
<protein>
    <submittedName>
        <fullName evidence="2">DegV family protein</fullName>
    </submittedName>
</protein>
<accession>A0A923S649</accession>
<dbReference type="InterPro" id="IPR050270">
    <property type="entry name" value="DegV_domain_contain"/>
</dbReference>
<reference evidence="2" key="1">
    <citation type="submission" date="2020-08" db="EMBL/GenBank/DDBJ databases">
        <title>Genome public.</title>
        <authorList>
            <person name="Liu C."/>
            <person name="Sun Q."/>
        </authorList>
    </citation>
    <scope>NUCLEOTIDE SEQUENCE</scope>
    <source>
        <strain evidence="2">BX15</strain>
    </source>
</reference>
<proteinExistence type="predicted"/>
<evidence type="ECO:0000313" key="2">
    <source>
        <dbReference type="EMBL" id="MBC5769309.1"/>
    </source>
</evidence>
<dbReference type="Pfam" id="PF02645">
    <property type="entry name" value="DegV"/>
    <property type="match status" value="1"/>
</dbReference>
<dbReference type="Gene3D" id="3.30.1180.10">
    <property type="match status" value="1"/>
</dbReference>
<dbReference type="PANTHER" id="PTHR33434:SF2">
    <property type="entry name" value="FATTY ACID-BINDING PROTEIN TM_1468"/>
    <property type="match status" value="1"/>
</dbReference>
<dbReference type="AlphaFoldDB" id="A0A923S649"/>
<dbReference type="Gene3D" id="3.40.50.10440">
    <property type="entry name" value="Dihydroxyacetone kinase, domain 1"/>
    <property type="match status" value="1"/>
</dbReference>
<dbReference type="PANTHER" id="PTHR33434">
    <property type="entry name" value="DEGV DOMAIN-CONTAINING PROTEIN DR_1986-RELATED"/>
    <property type="match status" value="1"/>
</dbReference>
<dbReference type="Gene3D" id="2.20.28.50">
    <property type="entry name" value="degv family protein"/>
    <property type="match status" value="1"/>
</dbReference>
<dbReference type="InterPro" id="IPR003797">
    <property type="entry name" value="DegV"/>
</dbReference>
<organism evidence="2 3">
    <name type="scientific">Dysosmobacter segnis</name>
    <dbReference type="NCBI Taxonomy" id="2763042"/>
    <lineage>
        <taxon>Bacteria</taxon>
        <taxon>Bacillati</taxon>
        <taxon>Bacillota</taxon>
        <taxon>Clostridia</taxon>
        <taxon>Eubacteriales</taxon>
        <taxon>Oscillospiraceae</taxon>
        <taxon>Dysosmobacter</taxon>
    </lineage>
</organism>
<comment type="caution">
    <text evidence="2">The sequence shown here is derived from an EMBL/GenBank/DDBJ whole genome shotgun (WGS) entry which is preliminary data.</text>
</comment>
<evidence type="ECO:0000256" key="1">
    <source>
        <dbReference type="ARBA" id="ARBA00023121"/>
    </source>
</evidence>
<dbReference type="Proteomes" id="UP000620327">
    <property type="component" value="Unassembled WGS sequence"/>
</dbReference>
<gene>
    <name evidence="2" type="ORF">H8Z83_02975</name>
</gene>
<dbReference type="InterPro" id="IPR043168">
    <property type="entry name" value="DegV_C"/>
</dbReference>
<dbReference type="EMBL" id="JACOQI010000002">
    <property type="protein sequence ID" value="MBC5769309.1"/>
    <property type="molecule type" value="Genomic_DNA"/>
</dbReference>
<keyword evidence="1" id="KW-0446">Lipid-binding</keyword>
<name>A0A923S649_9FIRM</name>
<dbReference type="NCBIfam" id="TIGR00762">
    <property type="entry name" value="DegV"/>
    <property type="match status" value="1"/>
</dbReference>
<keyword evidence="3" id="KW-1185">Reference proteome</keyword>
<dbReference type="PROSITE" id="PS51482">
    <property type="entry name" value="DEGV"/>
    <property type="match status" value="1"/>
</dbReference>
<sequence>MMLNLVSDSSCDLISGELNSPYARLTVAPMCLHVGGQDYLDTPELDIPALLSKLAHHRSSSACPSPAAYAEAFEQGEETVCVTISSQLSGSYNAAMAARDLVLAEHPEKKIFVLDSRATSGAMILLLRKAAELAEQGLPFEDLCAELQVCQKNTRLCFTLEHFDNLVNNGRMPPLAGTLLQTLGIRIVAEATAEGTIRVAKKARGEAHTARAIAQLMSDAKDCTGSHVIITHCQNPEGADRLRNAILDRLPVKAVEILPCRGLTSFYAMDKGLILSY</sequence>
<evidence type="ECO:0000313" key="3">
    <source>
        <dbReference type="Proteomes" id="UP000620327"/>
    </source>
</evidence>
<dbReference type="GO" id="GO:0008289">
    <property type="term" value="F:lipid binding"/>
    <property type="evidence" value="ECO:0007669"/>
    <property type="project" value="UniProtKB-KW"/>
</dbReference>